<dbReference type="InterPro" id="IPR036236">
    <property type="entry name" value="Znf_C2H2_sf"/>
</dbReference>
<protein>
    <submittedName>
        <fullName evidence="9">Zinc finger BED domain-containing protein DAYSLEEPER</fullName>
    </submittedName>
</protein>
<dbReference type="SUPFAM" id="SSF140996">
    <property type="entry name" value="Hermes dimerisation domain"/>
    <property type="match status" value="1"/>
</dbReference>
<evidence type="ECO:0000256" key="4">
    <source>
        <dbReference type="ARBA" id="ARBA00023015"/>
    </source>
</evidence>
<feature type="domain" description="BED-type" evidence="8">
    <location>
        <begin position="56"/>
        <end position="114"/>
    </location>
</feature>
<organism evidence="9 10">
    <name type="scientific">Rhynchospora pubera</name>
    <dbReference type="NCBI Taxonomy" id="906938"/>
    <lineage>
        <taxon>Eukaryota</taxon>
        <taxon>Viridiplantae</taxon>
        <taxon>Streptophyta</taxon>
        <taxon>Embryophyta</taxon>
        <taxon>Tracheophyta</taxon>
        <taxon>Spermatophyta</taxon>
        <taxon>Magnoliopsida</taxon>
        <taxon>Liliopsida</taxon>
        <taxon>Poales</taxon>
        <taxon>Cyperaceae</taxon>
        <taxon>Cyperoideae</taxon>
        <taxon>Rhynchosporeae</taxon>
        <taxon>Rhynchospora</taxon>
    </lineage>
</organism>
<keyword evidence="1" id="KW-0479">Metal-binding</keyword>
<dbReference type="PROSITE" id="PS50808">
    <property type="entry name" value="ZF_BED"/>
    <property type="match status" value="1"/>
</dbReference>
<reference evidence="9" key="1">
    <citation type="submission" date="2022-08" db="EMBL/GenBank/DDBJ databases">
        <authorList>
            <person name="Marques A."/>
        </authorList>
    </citation>
    <scope>NUCLEOTIDE SEQUENCE</scope>
    <source>
        <strain evidence="9">RhyPub2mFocal</strain>
        <tissue evidence="9">Leaves</tissue>
    </source>
</reference>
<keyword evidence="3" id="KW-0862">Zinc</keyword>
<evidence type="ECO:0000256" key="7">
    <source>
        <dbReference type="SAM" id="MobiDB-lite"/>
    </source>
</evidence>
<evidence type="ECO:0000256" key="3">
    <source>
        <dbReference type="ARBA" id="ARBA00022833"/>
    </source>
</evidence>
<dbReference type="AlphaFoldDB" id="A0AAV8CGS4"/>
<dbReference type="GO" id="GO:0008270">
    <property type="term" value="F:zinc ion binding"/>
    <property type="evidence" value="ECO:0007669"/>
    <property type="project" value="UniProtKB-KW"/>
</dbReference>
<feature type="compositionally biased region" description="Polar residues" evidence="7">
    <location>
        <begin position="29"/>
        <end position="47"/>
    </location>
</feature>
<keyword evidence="5" id="KW-0804">Transcription</keyword>
<evidence type="ECO:0000259" key="8">
    <source>
        <dbReference type="PROSITE" id="PS50808"/>
    </source>
</evidence>
<dbReference type="InterPro" id="IPR052035">
    <property type="entry name" value="ZnF_BED_domain_contain"/>
</dbReference>
<keyword evidence="4" id="KW-0805">Transcription regulation</keyword>
<dbReference type="Proteomes" id="UP001140206">
    <property type="component" value="Chromosome 5"/>
</dbReference>
<evidence type="ECO:0000313" key="10">
    <source>
        <dbReference type="Proteomes" id="UP001140206"/>
    </source>
</evidence>
<evidence type="ECO:0000256" key="5">
    <source>
        <dbReference type="ARBA" id="ARBA00023163"/>
    </source>
</evidence>
<evidence type="ECO:0000313" key="9">
    <source>
        <dbReference type="EMBL" id="KAJ4754413.1"/>
    </source>
</evidence>
<keyword evidence="2 6" id="KW-0863">Zinc-finger</keyword>
<dbReference type="EMBL" id="JAMFTS010000005">
    <property type="protein sequence ID" value="KAJ4754413.1"/>
    <property type="molecule type" value="Genomic_DNA"/>
</dbReference>
<dbReference type="PANTHER" id="PTHR46481:SF11">
    <property type="entry name" value="ZINC FINGER BED DOMAIN-CONTAINING PROTEIN RICESLEEPER 2-LIKE"/>
    <property type="match status" value="1"/>
</dbReference>
<dbReference type="SMART" id="SM00614">
    <property type="entry name" value="ZnF_BED"/>
    <property type="match status" value="1"/>
</dbReference>
<name>A0AAV8CGS4_9POAL</name>
<dbReference type="SUPFAM" id="SSF57667">
    <property type="entry name" value="beta-beta-alpha zinc fingers"/>
    <property type="match status" value="1"/>
</dbReference>
<evidence type="ECO:0000256" key="1">
    <source>
        <dbReference type="ARBA" id="ARBA00022723"/>
    </source>
</evidence>
<comment type="caution">
    <text evidence="9">The sequence shown here is derived from an EMBL/GenBank/DDBJ whole genome shotgun (WGS) entry which is preliminary data.</text>
</comment>
<dbReference type="PANTHER" id="PTHR46481">
    <property type="entry name" value="ZINC FINGER BED DOMAIN-CONTAINING PROTEIN 4"/>
    <property type="match status" value="1"/>
</dbReference>
<feature type="region of interest" description="Disordered" evidence="7">
    <location>
        <begin position="1"/>
        <end position="48"/>
    </location>
</feature>
<dbReference type="InterPro" id="IPR003656">
    <property type="entry name" value="Znf_BED"/>
</dbReference>
<sequence>MTTPQEVNELEAPEQAERIPTAEPVEEGQSGTVATPVPSWTENATSDQIEDLDTSKLRSSVWLHMHRKKINNEIKAVCNYCDAILAASSKSGTNHLHSHIKACLDKKKNEEDTTIAKFDQAECRKNLVEMVVLHEHPLSIVEQVGFKKFVNSLQPLFKIPSRTTVRCDIMRLYINRMKETMVMLDKNKGRVAITTDMWTADNQKKSYMASQHISWTIHGVYNSDF</sequence>
<dbReference type="GO" id="GO:0003677">
    <property type="term" value="F:DNA binding"/>
    <property type="evidence" value="ECO:0007669"/>
    <property type="project" value="InterPro"/>
</dbReference>
<accession>A0AAV8CGS4</accession>
<evidence type="ECO:0000256" key="2">
    <source>
        <dbReference type="ARBA" id="ARBA00022771"/>
    </source>
</evidence>
<dbReference type="Pfam" id="PF02892">
    <property type="entry name" value="zf-BED"/>
    <property type="match status" value="1"/>
</dbReference>
<gene>
    <name evidence="9" type="ORF">LUZ62_088818</name>
</gene>
<proteinExistence type="predicted"/>
<evidence type="ECO:0000256" key="6">
    <source>
        <dbReference type="PROSITE-ProRule" id="PRU00027"/>
    </source>
</evidence>
<keyword evidence="10" id="KW-1185">Reference proteome</keyword>